<dbReference type="NCBIfam" id="TIGR00756">
    <property type="entry name" value="PPR"/>
    <property type="match status" value="4"/>
</dbReference>
<keyword evidence="2" id="KW-0677">Repeat</keyword>
<dbReference type="EMBL" id="BFEA01000671">
    <property type="protein sequence ID" value="GBG88418.1"/>
    <property type="molecule type" value="Genomic_DNA"/>
</dbReference>
<dbReference type="OrthoDB" id="1909155at2759"/>
<feature type="compositionally biased region" description="Basic and acidic residues" evidence="5">
    <location>
        <begin position="283"/>
        <end position="301"/>
    </location>
</feature>
<feature type="compositionally biased region" description="Basic and acidic residues" evidence="5">
    <location>
        <begin position="678"/>
        <end position="699"/>
    </location>
</feature>
<protein>
    <recommendedName>
        <fullName evidence="6">PROP1-like PPR domain-containing protein</fullName>
    </recommendedName>
</protein>
<gene>
    <name evidence="7" type="ORF">CBR_g47117</name>
</gene>
<dbReference type="Pfam" id="PF17177">
    <property type="entry name" value="PPR_long"/>
    <property type="match status" value="1"/>
</dbReference>
<feature type="repeat" description="PPR" evidence="3">
    <location>
        <begin position="820"/>
        <end position="854"/>
    </location>
</feature>
<dbReference type="Gramene" id="GBG88418">
    <property type="protein sequence ID" value="GBG88418"/>
    <property type="gene ID" value="CBR_g47117"/>
</dbReference>
<dbReference type="PANTHER" id="PTHR47447">
    <property type="entry name" value="OS03G0856100 PROTEIN"/>
    <property type="match status" value="1"/>
</dbReference>
<evidence type="ECO:0000256" key="2">
    <source>
        <dbReference type="ARBA" id="ARBA00022737"/>
    </source>
</evidence>
<comment type="caution">
    <text evidence="7">The sequence shown here is derived from an EMBL/GenBank/DDBJ whole genome shotgun (WGS) entry which is preliminary data.</text>
</comment>
<dbReference type="PROSITE" id="PS51375">
    <property type="entry name" value="PPR"/>
    <property type="match status" value="6"/>
</dbReference>
<dbReference type="InterPro" id="IPR002885">
    <property type="entry name" value="PPR_rpt"/>
</dbReference>
<organism evidence="7 8">
    <name type="scientific">Chara braunii</name>
    <name type="common">Braun's stonewort</name>
    <dbReference type="NCBI Taxonomy" id="69332"/>
    <lineage>
        <taxon>Eukaryota</taxon>
        <taxon>Viridiplantae</taxon>
        <taxon>Streptophyta</taxon>
        <taxon>Charophyceae</taxon>
        <taxon>Charales</taxon>
        <taxon>Characeae</taxon>
        <taxon>Chara</taxon>
    </lineage>
</organism>
<feature type="repeat" description="PPR" evidence="3">
    <location>
        <begin position="1191"/>
        <end position="1225"/>
    </location>
</feature>
<evidence type="ECO:0000313" key="8">
    <source>
        <dbReference type="Proteomes" id="UP000265515"/>
    </source>
</evidence>
<keyword evidence="4" id="KW-0175">Coiled coil</keyword>
<feature type="compositionally biased region" description="Basic and acidic residues" evidence="5">
    <location>
        <begin position="576"/>
        <end position="589"/>
    </location>
</feature>
<feature type="compositionally biased region" description="Basic and acidic residues" evidence="5">
    <location>
        <begin position="245"/>
        <end position="275"/>
    </location>
</feature>
<feature type="compositionally biased region" description="Basic and acidic residues" evidence="5">
    <location>
        <begin position="596"/>
        <end position="613"/>
    </location>
</feature>
<feature type="compositionally biased region" description="Basic and acidic residues" evidence="5">
    <location>
        <begin position="652"/>
        <end position="670"/>
    </location>
</feature>
<comment type="similarity">
    <text evidence="1">Belongs to the PPR family. P subfamily.</text>
</comment>
<dbReference type="Pfam" id="PF01535">
    <property type="entry name" value="PPR"/>
    <property type="match status" value="1"/>
</dbReference>
<proteinExistence type="inferred from homology"/>
<dbReference type="Proteomes" id="UP000265515">
    <property type="component" value="Unassembled WGS sequence"/>
</dbReference>
<evidence type="ECO:0000256" key="4">
    <source>
        <dbReference type="SAM" id="Coils"/>
    </source>
</evidence>
<dbReference type="STRING" id="69332.A0A388M1F8"/>
<feature type="region of interest" description="Disordered" evidence="5">
    <location>
        <begin position="71"/>
        <end position="121"/>
    </location>
</feature>
<dbReference type="PANTHER" id="PTHR47447:SF17">
    <property type="entry name" value="OS12G0638900 PROTEIN"/>
    <property type="match status" value="1"/>
</dbReference>
<name>A0A388M1F8_CHABU</name>
<feature type="repeat" description="PPR" evidence="3">
    <location>
        <begin position="895"/>
        <end position="929"/>
    </location>
</feature>
<dbReference type="SUPFAM" id="SSF48452">
    <property type="entry name" value="TPR-like"/>
    <property type="match status" value="1"/>
</dbReference>
<feature type="compositionally biased region" description="Basic and acidic residues" evidence="5">
    <location>
        <begin position="544"/>
        <end position="568"/>
    </location>
</feature>
<evidence type="ECO:0000313" key="7">
    <source>
        <dbReference type="EMBL" id="GBG88418.1"/>
    </source>
</evidence>
<feature type="compositionally biased region" description="Basic and acidic residues" evidence="5">
    <location>
        <begin position="188"/>
        <end position="203"/>
    </location>
</feature>
<reference evidence="7 8" key="1">
    <citation type="journal article" date="2018" name="Cell">
        <title>The Chara Genome: Secondary Complexity and Implications for Plant Terrestrialization.</title>
        <authorList>
            <person name="Nishiyama T."/>
            <person name="Sakayama H."/>
            <person name="Vries J.D."/>
            <person name="Buschmann H."/>
            <person name="Saint-Marcoux D."/>
            <person name="Ullrich K.K."/>
            <person name="Haas F.B."/>
            <person name="Vanderstraeten L."/>
            <person name="Becker D."/>
            <person name="Lang D."/>
            <person name="Vosolsobe S."/>
            <person name="Rombauts S."/>
            <person name="Wilhelmsson P.K.I."/>
            <person name="Janitza P."/>
            <person name="Kern R."/>
            <person name="Heyl A."/>
            <person name="Rumpler F."/>
            <person name="Villalobos L.I.A.C."/>
            <person name="Clay J.M."/>
            <person name="Skokan R."/>
            <person name="Toyoda A."/>
            <person name="Suzuki Y."/>
            <person name="Kagoshima H."/>
            <person name="Schijlen E."/>
            <person name="Tajeshwar N."/>
            <person name="Catarino B."/>
            <person name="Hetherington A.J."/>
            <person name="Saltykova A."/>
            <person name="Bonnot C."/>
            <person name="Breuninger H."/>
            <person name="Symeonidi A."/>
            <person name="Radhakrishnan G.V."/>
            <person name="Van Nieuwerburgh F."/>
            <person name="Deforce D."/>
            <person name="Chang C."/>
            <person name="Karol K.G."/>
            <person name="Hedrich R."/>
            <person name="Ulvskov P."/>
            <person name="Glockner G."/>
            <person name="Delwiche C.F."/>
            <person name="Petrasek J."/>
            <person name="Van de Peer Y."/>
            <person name="Friml J."/>
            <person name="Beilby M."/>
            <person name="Dolan L."/>
            <person name="Kohara Y."/>
            <person name="Sugano S."/>
            <person name="Fujiyama A."/>
            <person name="Delaux P.-M."/>
            <person name="Quint M."/>
            <person name="TheiBen G."/>
            <person name="Hagemann M."/>
            <person name="Harholt J."/>
            <person name="Dunand C."/>
            <person name="Zachgo S."/>
            <person name="Langdale J."/>
            <person name="Maumus F."/>
            <person name="Straeten D.V.D."/>
            <person name="Gould S.B."/>
            <person name="Rensing S.A."/>
        </authorList>
    </citation>
    <scope>NUCLEOTIDE SEQUENCE [LARGE SCALE GENOMIC DNA]</scope>
    <source>
        <strain evidence="7 8">S276</strain>
    </source>
</reference>
<dbReference type="InterPro" id="IPR011990">
    <property type="entry name" value="TPR-like_helical_dom_sf"/>
</dbReference>
<dbReference type="Pfam" id="PF13812">
    <property type="entry name" value="PPR_3"/>
    <property type="match status" value="1"/>
</dbReference>
<feature type="region of interest" description="Disordered" evidence="5">
    <location>
        <begin position="532"/>
        <end position="699"/>
    </location>
</feature>
<sequence length="1450" mass="158067">MAGSICMRESGRAIVFLRDLPSSSSAHGGRDISMLIFPSPNRFYISEGTRRAGGGKRREECAPKCRGWPGLARSQGRRPGSADGCERRPASSSMNGCRGLLNEGWGEGTPKKKAVQQESTMVRCREGGRRRVGLKSVAEGDSIISCLGISRTICLRGPSWSPSSACASDSSRVPFIHPPHGKYSSRHAHTEGREGEKKEEHGKNGVGSVTNFQRSIEVRMKKMSKCGGPVDSQQHGSSSTGNAGRDGRREDGKSVYRRREGGGRVDGRRVDEGREGGGMSKKSYSEQRQGNREDLKRDSQRIRKCPGSERGQAGRGEHGNDTAEDSGVKMSDGDKSRRGDDGEYKEADMLRVLAERLSEAKCRSGKRQMSLIVRNGRLKMTAWRGKIVVMWLGRLGDWRMAVEFVKWMERRSSADRRPNSWTYMELLKILKKHRRSAEALEVLEKAKILLNTEGVSGTQLYNLVVGTLGRVGETERVLGLMEEMKENARRERSKEQEMRRKEEEVRREFIRRRLKDSGRLKDLSSLEDYWKQKGITGGGGGGGEGERGVEGDEERREFMQRLVEERRIQGLSSSGESREQSGRRGRGEGDMGGTRGKLESRREFVRRGLKESVESEEDISSLKESGNQKNGMRGGGGGEGEGKVGDALGESFDMHGSDMQRTDAGEHNDTTGESGQGNKEDSEGGGGGEEKEERSEHVRRDLQESLMLEDVASLEECRNQKDDLIGIRPGGGGGGGEDLDDVFVDMYGPDVHTYNAAFNACTSGGEKKRALSIFRRMMDEGVVPNSVTYGLLIEVMSRARDWKTAKGLFEDMLRQKLEPSLEIYQGLMRASASAGNLEGALWVMEEMAGRGIAPDRTVYSGLAFAFGAAGQWKRAIQIVNEMTNQFHKDWTYEDEVITYTGLIRACQKTGKWQDSIAVFEYMKKGVCPPNVGTCNLMISLYGRVGMFEKAKEVYEGVRRGGRDLFVAGADPEALVAEDVAGNSGRMSDDAAQCSASASQALDPPAFTSHQGAAADAAAPVLESVAGAADFMSERVAECLSEGEDLDIPVGLRTQNAVNARAGCMVEDAAEGASTFLAENADQGAAEFTSAGVTDPDQVGSDNAVDSMSADITDPDQFRSGNAVDRMSADATDPDQFRSGSGVDSVPAGVADPNRSGSAVDSSSGLESKEASRQRKLRRRVLHKGRERLSADDYTFQAMLTACVLTGEWAFAHEVHRSIVRFGSQPQRALLSSWLSACAKADQHQLAVQILRTMESADPISCAAATHSYAVSLVRRRRLEQAKDFLFQLATDRVFASTLDVKKTWHLVVRFMAAQGKADLATETISRMIEIGVGLDGSLFAVVIRVLVRTSGGEGGLRKAVDLLKKMEGEGFRADVGLCAALVRALAKEGLWAEVPHLASGDSFRCAFSNGIIEKLMRKAQQEIGRGGSSLNLQEDSGKTQVVTSCSSPCE</sequence>
<dbReference type="InterPro" id="IPR033443">
    <property type="entry name" value="PROP1-like_PPR_dom"/>
</dbReference>
<feature type="domain" description="PROP1-like PPR" evidence="6">
    <location>
        <begin position="752"/>
        <end position="884"/>
    </location>
</feature>
<evidence type="ECO:0000256" key="5">
    <source>
        <dbReference type="SAM" id="MobiDB-lite"/>
    </source>
</evidence>
<evidence type="ECO:0000256" key="3">
    <source>
        <dbReference type="PROSITE-ProRule" id="PRU00708"/>
    </source>
</evidence>
<feature type="compositionally biased region" description="Polar residues" evidence="5">
    <location>
        <begin position="1154"/>
        <end position="1165"/>
    </location>
</feature>
<feature type="coiled-coil region" evidence="4">
    <location>
        <begin position="478"/>
        <end position="508"/>
    </location>
</feature>
<keyword evidence="8" id="KW-1185">Reference proteome</keyword>
<feature type="repeat" description="PPR" evidence="3">
    <location>
        <begin position="785"/>
        <end position="819"/>
    </location>
</feature>
<feature type="region of interest" description="Disordered" evidence="5">
    <location>
        <begin position="165"/>
        <end position="343"/>
    </location>
</feature>
<evidence type="ECO:0000259" key="6">
    <source>
        <dbReference type="Pfam" id="PF17177"/>
    </source>
</evidence>
<accession>A0A388M1F8</accession>
<feature type="compositionally biased region" description="Polar residues" evidence="5">
    <location>
        <begin position="231"/>
        <end position="242"/>
    </location>
</feature>
<feature type="repeat" description="PPR" evidence="3">
    <location>
        <begin position="930"/>
        <end position="964"/>
    </location>
</feature>
<dbReference type="Gene3D" id="1.25.40.10">
    <property type="entry name" value="Tetratricopeptide repeat domain"/>
    <property type="match status" value="5"/>
</dbReference>
<feature type="compositionally biased region" description="Basic and acidic residues" evidence="5">
    <location>
        <begin position="331"/>
        <end position="343"/>
    </location>
</feature>
<feature type="repeat" description="PPR" evidence="3">
    <location>
        <begin position="750"/>
        <end position="784"/>
    </location>
</feature>
<feature type="region of interest" description="Disordered" evidence="5">
    <location>
        <begin position="1089"/>
        <end position="1176"/>
    </location>
</feature>
<evidence type="ECO:0000256" key="1">
    <source>
        <dbReference type="ARBA" id="ARBA00007626"/>
    </source>
</evidence>